<name>A0A4Z0JCE3_9LACO</name>
<evidence type="ECO:0000313" key="2">
    <source>
        <dbReference type="EMBL" id="TGD19233.1"/>
    </source>
</evidence>
<dbReference type="SUPFAM" id="SSF140931">
    <property type="entry name" value="Fic-like"/>
    <property type="match status" value="1"/>
</dbReference>
<keyword evidence="3" id="KW-1185">Reference proteome</keyword>
<dbReference type="EMBL" id="RKLX01000006">
    <property type="protein sequence ID" value="TGD19233.1"/>
    <property type="molecule type" value="Genomic_DNA"/>
</dbReference>
<dbReference type="InterPro" id="IPR003812">
    <property type="entry name" value="Fido"/>
</dbReference>
<dbReference type="InterPro" id="IPR006440">
    <property type="entry name" value="Doc"/>
</dbReference>
<reference evidence="2 3" key="1">
    <citation type="submission" date="2018-10" db="EMBL/GenBank/DDBJ databases">
        <title>Lactobacillus sp. R7 and Lactobacillus sp. R19 isolated from fermented mustard green product of Taiwan.</title>
        <authorList>
            <person name="Lin S.-T."/>
        </authorList>
    </citation>
    <scope>NUCLEOTIDE SEQUENCE [LARGE SCALE GENOMIC DNA]</scope>
    <source>
        <strain evidence="2 3">BCRC 81129</strain>
    </source>
</reference>
<evidence type="ECO:0000259" key="1">
    <source>
        <dbReference type="Pfam" id="PF02661"/>
    </source>
</evidence>
<dbReference type="Gene3D" id="1.20.120.1870">
    <property type="entry name" value="Fic/DOC protein, Fido domain"/>
    <property type="match status" value="1"/>
</dbReference>
<comment type="caution">
    <text evidence="2">The sequence shown here is derived from an EMBL/GenBank/DDBJ whole genome shotgun (WGS) entry which is preliminary data.</text>
</comment>
<dbReference type="AlphaFoldDB" id="A0A4Z0JCE3"/>
<proteinExistence type="predicted"/>
<gene>
    <name evidence="2" type="ORF">EGT51_05020</name>
</gene>
<evidence type="ECO:0000313" key="3">
    <source>
        <dbReference type="Proteomes" id="UP000297348"/>
    </source>
</evidence>
<dbReference type="PANTHER" id="PTHR39426:SF1">
    <property type="entry name" value="HOMOLOGY TO DEATH-ON-CURING PROTEIN OF PHAGE P1"/>
    <property type="match status" value="1"/>
</dbReference>
<organism evidence="2 3">
    <name type="scientific">Levilactobacillus suantsaiihabitans</name>
    <dbReference type="NCBI Taxonomy" id="2487722"/>
    <lineage>
        <taxon>Bacteria</taxon>
        <taxon>Bacillati</taxon>
        <taxon>Bacillota</taxon>
        <taxon>Bacilli</taxon>
        <taxon>Lactobacillales</taxon>
        <taxon>Lactobacillaceae</taxon>
        <taxon>Levilactobacillus</taxon>
    </lineage>
</organism>
<dbReference type="Proteomes" id="UP000297348">
    <property type="component" value="Unassembled WGS sequence"/>
</dbReference>
<dbReference type="Pfam" id="PF02661">
    <property type="entry name" value="Fic"/>
    <property type="match status" value="1"/>
</dbReference>
<dbReference type="InterPro" id="IPR053737">
    <property type="entry name" value="Type_II_TA_Toxin"/>
</dbReference>
<accession>A0A4Z0JCE3</accession>
<sequence length="229" mass="26957">MIMKKKKLIYMGKRYDYVVYLSYPGEEQFDELGKLILNDYLHKHTSIEKNNLNLKVNRLNDYYASIYIINKQERVKKRILVAASDGALFPTVDLAIDANENAQSIFEEEGVYGSYGIRDRKLLDNIIESTKHSVYFGEDQIPSLLRKAAVYWWKFAHYQVFMNGNKRTGLLVASAFMYLNYMTLDFNQDRMYEISKGIARDELTVDDVYGFLLKNTHLTYDRLLRDYLK</sequence>
<dbReference type="InterPro" id="IPR036597">
    <property type="entry name" value="Fido-like_dom_sf"/>
</dbReference>
<feature type="domain" description="Fido" evidence="1">
    <location>
        <begin position="105"/>
        <end position="176"/>
    </location>
</feature>
<protein>
    <recommendedName>
        <fullName evidence="1">Fido domain-containing protein</fullName>
    </recommendedName>
</protein>
<dbReference type="PANTHER" id="PTHR39426">
    <property type="entry name" value="HOMOLOGY TO DEATH-ON-CURING PROTEIN OF PHAGE P1"/>
    <property type="match status" value="1"/>
</dbReference>
<dbReference type="GO" id="GO:0016301">
    <property type="term" value="F:kinase activity"/>
    <property type="evidence" value="ECO:0007669"/>
    <property type="project" value="InterPro"/>
</dbReference>